<dbReference type="InterPro" id="IPR036420">
    <property type="entry name" value="BRCT_dom_sf"/>
</dbReference>
<dbReference type="InterPro" id="IPR018239">
    <property type="entry name" value="DNA_ligase_AS"/>
</dbReference>
<dbReference type="SUPFAM" id="SSF56091">
    <property type="entry name" value="DNA ligase/mRNA capping enzyme, catalytic domain"/>
    <property type="match status" value="1"/>
</dbReference>
<dbReference type="Pfam" id="PF14520">
    <property type="entry name" value="HHH_5"/>
    <property type="match status" value="1"/>
</dbReference>
<comment type="catalytic activity">
    <reaction evidence="12 14 15">
        <text>NAD(+) + (deoxyribonucleotide)n-3'-hydroxyl + 5'-phospho-(deoxyribonucleotide)m = (deoxyribonucleotide)n+m + AMP + beta-nicotinamide D-nucleotide.</text>
        <dbReference type="EC" id="6.5.1.2"/>
    </reaction>
</comment>
<evidence type="ECO:0000256" key="2">
    <source>
        <dbReference type="ARBA" id="ARBA00012722"/>
    </source>
</evidence>
<feature type="binding site" evidence="14">
    <location>
        <position position="415"/>
    </location>
    <ligand>
        <name>Zn(2+)</name>
        <dbReference type="ChEBI" id="CHEBI:29105"/>
    </ligand>
</feature>
<protein>
    <recommendedName>
        <fullName evidence="3 14">DNA ligase</fullName>
        <ecNumber evidence="2 14">6.5.1.2</ecNumber>
    </recommendedName>
    <alternativeName>
        <fullName evidence="14">Polydeoxyribonucleotide synthase [NAD(+)]</fullName>
    </alternativeName>
</protein>
<dbReference type="InterPro" id="IPR004149">
    <property type="entry name" value="Znf_DNAligase_C4"/>
</dbReference>
<dbReference type="CDD" id="cd17748">
    <property type="entry name" value="BRCT_DNA_ligase_like"/>
    <property type="match status" value="1"/>
</dbReference>
<dbReference type="Pfam" id="PF00533">
    <property type="entry name" value="BRCT"/>
    <property type="match status" value="1"/>
</dbReference>
<feature type="binding site" evidence="14">
    <location>
        <position position="412"/>
    </location>
    <ligand>
        <name>Zn(2+)</name>
        <dbReference type="ChEBI" id="CHEBI:29105"/>
    </ligand>
</feature>
<dbReference type="NCBIfam" id="NF005932">
    <property type="entry name" value="PRK07956.1"/>
    <property type="match status" value="1"/>
</dbReference>
<comment type="function">
    <text evidence="1 14">DNA ligase that catalyzes the formation of phosphodiester linkages between 5'-phosphoryl and 3'-hydroxyl groups in double-stranded DNA using NAD as a coenzyme and as the energy source for the reaction. It is essential for DNA replication and repair of damaged DNA.</text>
</comment>
<dbReference type="GO" id="GO:0003677">
    <property type="term" value="F:DNA binding"/>
    <property type="evidence" value="ECO:0007669"/>
    <property type="project" value="InterPro"/>
</dbReference>
<dbReference type="GO" id="GO:0006281">
    <property type="term" value="P:DNA repair"/>
    <property type="evidence" value="ECO:0007669"/>
    <property type="project" value="UniProtKB-KW"/>
</dbReference>
<dbReference type="HAMAP" id="MF_01588">
    <property type="entry name" value="DNA_ligase_A"/>
    <property type="match status" value="1"/>
</dbReference>
<dbReference type="AlphaFoldDB" id="A0A5C9A3Y5"/>
<feature type="domain" description="BRCT" evidence="16">
    <location>
        <begin position="595"/>
        <end position="678"/>
    </location>
</feature>
<dbReference type="InterPro" id="IPR012340">
    <property type="entry name" value="NA-bd_OB-fold"/>
</dbReference>
<feature type="binding site" evidence="14">
    <location>
        <position position="177"/>
    </location>
    <ligand>
        <name>NAD(+)</name>
        <dbReference type="ChEBI" id="CHEBI:57540"/>
    </ligand>
</feature>
<keyword evidence="8 14" id="KW-0862">Zinc</keyword>
<dbReference type="RefSeq" id="WP_148067504.1">
    <property type="nucleotide sequence ID" value="NZ_VRZA01000002.1"/>
</dbReference>
<evidence type="ECO:0000256" key="6">
    <source>
        <dbReference type="ARBA" id="ARBA00022723"/>
    </source>
</evidence>
<evidence type="ECO:0000256" key="8">
    <source>
        <dbReference type="ARBA" id="ARBA00022833"/>
    </source>
</evidence>
<evidence type="ECO:0000313" key="18">
    <source>
        <dbReference type="Proteomes" id="UP000321039"/>
    </source>
</evidence>
<keyword evidence="14" id="KW-0464">Manganese</keyword>
<dbReference type="SMART" id="SM00292">
    <property type="entry name" value="BRCT"/>
    <property type="match status" value="1"/>
</dbReference>
<dbReference type="CDD" id="cd00114">
    <property type="entry name" value="LIGANc"/>
    <property type="match status" value="1"/>
</dbReference>
<feature type="active site" description="N6-AMP-lysine intermediate" evidence="14">
    <location>
        <position position="119"/>
    </location>
</feature>
<dbReference type="InterPro" id="IPR013839">
    <property type="entry name" value="DNAligase_adenylation"/>
</dbReference>
<feature type="binding site" evidence="14">
    <location>
        <position position="140"/>
    </location>
    <ligand>
        <name>NAD(+)</name>
        <dbReference type="ChEBI" id="CHEBI:57540"/>
    </ligand>
</feature>
<dbReference type="InterPro" id="IPR001357">
    <property type="entry name" value="BRCT_dom"/>
</dbReference>
<dbReference type="Proteomes" id="UP000321039">
    <property type="component" value="Unassembled WGS sequence"/>
</dbReference>
<dbReference type="EC" id="6.5.1.2" evidence="2 14"/>
<dbReference type="SUPFAM" id="SSF50249">
    <property type="entry name" value="Nucleic acid-binding proteins"/>
    <property type="match status" value="1"/>
</dbReference>
<feature type="binding site" evidence="14">
    <location>
        <position position="436"/>
    </location>
    <ligand>
        <name>Zn(2+)</name>
        <dbReference type="ChEBI" id="CHEBI:29105"/>
    </ligand>
</feature>
<feature type="binding site" evidence="14">
    <location>
        <position position="294"/>
    </location>
    <ligand>
        <name>NAD(+)</name>
        <dbReference type="ChEBI" id="CHEBI:57540"/>
    </ligand>
</feature>
<comment type="caution">
    <text evidence="14">Lacks conserved residue(s) required for the propagation of feature annotation.</text>
</comment>
<dbReference type="Gene3D" id="3.40.50.10190">
    <property type="entry name" value="BRCT domain"/>
    <property type="match status" value="1"/>
</dbReference>
<evidence type="ECO:0000256" key="9">
    <source>
        <dbReference type="ARBA" id="ARBA00022842"/>
    </source>
</evidence>
<dbReference type="Pfam" id="PF01653">
    <property type="entry name" value="DNA_ligase_aden"/>
    <property type="match status" value="1"/>
</dbReference>
<dbReference type="PROSITE" id="PS01056">
    <property type="entry name" value="DNA_LIGASE_N2"/>
    <property type="match status" value="1"/>
</dbReference>
<evidence type="ECO:0000313" key="17">
    <source>
        <dbReference type="EMBL" id="TXS95593.1"/>
    </source>
</evidence>
<dbReference type="SMART" id="SM00278">
    <property type="entry name" value="HhH1"/>
    <property type="match status" value="4"/>
</dbReference>
<evidence type="ECO:0000256" key="15">
    <source>
        <dbReference type="RuleBase" id="RU000618"/>
    </source>
</evidence>
<dbReference type="InterPro" id="IPR010994">
    <property type="entry name" value="RuvA_2-like"/>
</dbReference>
<dbReference type="InterPro" id="IPR041663">
    <property type="entry name" value="DisA/LigA_HHH"/>
</dbReference>
<dbReference type="SMART" id="SM00532">
    <property type="entry name" value="LIGANc"/>
    <property type="match status" value="1"/>
</dbReference>
<dbReference type="PIRSF" id="PIRSF001604">
    <property type="entry name" value="LigA"/>
    <property type="match status" value="1"/>
</dbReference>
<dbReference type="InterPro" id="IPR033136">
    <property type="entry name" value="DNA_ligase_CS"/>
</dbReference>
<keyword evidence="7 14" id="KW-0227">DNA damage</keyword>
<dbReference type="Pfam" id="PF12826">
    <property type="entry name" value="HHH_2"/>
    <property type="match status" value="1"/>
</dbReference>
<dbReference type="PROSITE" id="PS50172">
    <property type="entry name" value="BRCT"/>
    <property type="match status" value="1"/>
</dbReference>
<evidence type="ECO:0000256" key="7">
    <source>
        <dbReference type="ARBA" id="ARBA00022763"/>
    </source>
</evidence>
<dbReference type="SUPFAM" id="SSF52113">
    <property type="entry name" value="BRCT domain"/>
    <property type="match status" value="1"/>
</dbReference>
<comment type="similarity">
    <text evidence="13 14">Belongs to the NAD-dependent DNA ligase family. LigA subfamily.</text>
</comment>
<comment type="cofactor">
    <cofactor evidence="14">
        <name>Mg(2+)</name>
        <dbReference type="ChEBI" id="CHEBI:18420"/>
    </cofactor>
    <cofactor evidence="14">
        <name>Mn(2+)</name>
        <dbReference type="ChEBI" id="CHEBI:29035"/>
    </cofactor>
</comment>
<dbReference type="InterPro" id="IPR003583">
    <property type="entry name" value="Hlx-hairpin-Hlx_DNA-bd_motif"/>
</dbReference>
<dbReference type="Gene3D" id="1.10.287.610">
    <property type="entry name" value="Helix hairpin bin"/>
    <property type="match status" value="1"/>
</dbReference>
<dbReference type="GO" id="GO:0046872">
    <property type="term" value="F:metal ion binding"/>
    <property type="evidence" value="ECO:0007669"/>
    <property type="project" value="UniProtKB-KW"/>
</dbReference>
<keyword evidence="6 14" id="KW-0479">Metal-binding</keyword>
<keyword evidence="9 14" id="KW-0460">Magnesium</keyword>
<dbReference type="InterPro" id="IPR004150">
    <property type="entry name" value="NAD_DNA_ligase_OB"/>
</dbReference>
<reference evidence="17 18" key="1">
    <citation type="submission" date="2019-08" db="EMBL/GenBank/DDBJ databases">
        <title>Parahaliea maris sp. nov., isolated from the surface seawater.</title>
        <authorList>
            <person name="Liu Y."/>
        </authorList>
    </citation>
    <scope>NUCLEOTIDE SEQUENCE [LARGE SCALE GENOMIC DNA]</scope>
    <source>
        <strain evidence="17 18">HSLHS9</strain>
    </source>
</reference>
<dbReference type="FunFam" id="1.10.150.20:FF:000007">
    <property type="entry name" value="DNA ligase"/>
    <property type="match status" value="1"/>
</dbReference>
<feature type="binding site" evidence="14">
    <location>
        <begin position="83"/>
        <end position="84"/>
    </location>
    <ligand>
        <name>NAD(+)</name>
        <dbReference type="ChEBI" id="CHEBI:57540"/>
    </ligand>
</feature>
<accession>A0A5C9A3Y5</accession>
<dbReference type="FunFam" id="1.10.150.20:FF:000006">
    <property type="entry name" value="DNA ligase"/>
    <property type="match status" value="1"/>
</dbReference>
<evidence type="ECO:0000259" key="16">
    <source>
        <dbReference type="PROSITE" id="PS50172"/>
    </source>
</evidence>
<evidence type="ECO:0000256" key="11">
    <source>
        <dbReference type="ARBA" id="ARBA00023204"/>
    </source>
</evidence>
<dbReference type="PANTHER" id="PTHR23389">
    <property type="entry name" value="CHROMOSOME TRANSMISSION FIDELITY FACTOR 18"/>
    <property type="match status" value="1"/>
</dbReference>
<dbReference type="FunFam" id="3.30.470.30:FF:000001">
    <property type="entry name" value="DNA ligase"/>
    <property type="match status" value="1"/>
</dbReference>
<dbReference type="InterPro" id="IPR001679">
    <property type="entry name" value="DNA_ligase"/>
</dbReference>
<dbReference type="Gene3D" id="6.20.10.30">
    <property type="match status" value="1"/>
</dbReference>
<keyword evidence="18" id="KW-1185">Reference proteome</keyword>
<dbReference type="Gene3D" id="1.10.150.20">
    <property type="entry name" value="5' to 3' exonuclease, C-terminal subdomain"/>
    <property type="match status" value="2"/>
</dbReference>
<evidence type="ECO:0000256" key="1">
    <source>
        <dbReference type="ARBA" id="ARBA00004067"/>
    </source>
</evidence>
<dbReference type="Gene3D" id="3.30.470.30">
    <property type="entry name" value="DNA ligase/mRNA capping enzyme"/>
    <property type="match status" value="1"/>
</dbReference>
<keyword evidence="10 14" id="KW-0520">NAD</keyword>
<dbReference type="InterPro" id="IPR013840">
    <property type="entry name" value="DNAligase_N"/>
</dbReference>
<proteinExistence type="inferred from homology"/>
<evidence type="ECO:0000256" key="13">
    <source>
        <dbReference type="ARBA" id="ARBA00060881"/>
    </source>
</evidence>
<dbReference type="GO" id="GO:0005829">
    <property type="term" value="C:cytosol"/>
    <property type="evidence" value="ECO:0007669"/>
    <property type="project" value="TreeGrafter"/>
</dbReference>
<dbReference type="Pfam" id="PF03119">
    <property type="entry name" value="DNA_ligase_ZBD"/>
    <property type="match status" value="1"/>
</dbReference>
<dbReference type="PROSITE" id="PS01055">
    <property type="entry name" value="DNA_LIGASE_N1"/>
    <property type="match status" value="1"/>
</dbReference>
<name>A0A5C9A3Y5_9GAMM</name>
<feature type="binding site" evidence="14">
    <location>
        <position position="318"/>
    </location>
    <ligand>
        <name>NAD(+)</name>
        <dbReference type="ChEBI" id="CHEBI:57540"/>
    </ligand>
</feature>
<dbReference type="EMBL" id="VRZA01000002">
    <property type="protein sequence ID" value="TXS95593.1"/>
    <property type="molecule type" value="Genomic_DNA"/>
</dbReference>
<evidence type="ECO:0000256" key="3">
    <source>
        <dbReference type="ARBA" id="ARBA00013308"/>
    </source>
</evidence>
<evidence type="ECO:0000256" key="12">
    <source>
        <dbReference type="ARBA" id="ARBA00034005"/>
    </source>
</evidence>
<dbReference type="PANTHER" id="PTHR23389:SF9">
    <property type="entry name" value="DNA LIGASE"/>
    <property type="match status" value="1"/>
</dbReference>
<evidence type="ECO:0000256" key="4">
    <source>
        <dbReference type="ARBA" id="ARBA00022598"/>
    </source>
</evidence>
<dbReference type="Gene3D" id="2.40.50.140">
    <property type="entry name" value="Nucleic acid-binding proteins"/>
    <property type="match status" value="1"/>
</dbReference>
<dbReference type="FunFam" id="1.10.287.610:FF:000002">
    <property type="entry name" value="DNA ligase"/>
    <property type="match status" value="1"/>
</dbReference>
<evidence type="ECO:0000256" key="14">
    <source>
        <dbReference type="HAMAP-Rule" id="MF_01588"/>
    </source>
</evidence>
<sequence length="678" mass="74382">MSQLPVEQELATLREQLENWNYQYYVLDDPSVPDAEYDRAMRRLTELETAHPQLLRPDSPSQRVGAEPLAGFTQVRHELPMLSLDNAFSAEELGDFNRRVLERLKLPPDTELEYACEPKLDGIAVSLLYRDGVLERGATRGDGTTGEDITHNVRTIQSVPLRLRGSGYPALLEVRGEIYLPKAGFEALNARAREQGEKTFVNPRNAAAGTLRQLDARLTAQRPLQMCCYSVGLYEGGDLPVRQSDILDLLHEWGLRINPESEVVQGFAACDAYYQRLAERRDSLPYDIDGIVYKVNDLALQQRLGFVSRAPRWAIARKFPAQEEMTRLLAVEFQVGRTGAITPVARLEPVFVGGVTVSNATLHNSDEIERLGVMVGDHVIVRRAGDVIPQVVSVVLEKRPADASAVEFPETCPVCGSAVEREADEAVLRCMGGLVCAAQQKAALRHFVSRKAMDIDGLGDKLIEQLVDRELLENAAGLYTLDKPTLLDLERMGDKSADKLLDALEASKSTTLERFIYALGIREVGEATARNLAQFFGSWEALAAAPEEKLLEVPDVGPVVADHLRQFFDDKAIMAVVEKLRAEGVHWDNVEVRAAEELPLQGETWVVTGTLESMGRSEAKNHLQDLGAKVAGSVSAKTTRVVAGPGAGSKLAKAEQLGVEVIDEAAFLALLAGHGVAP</sequence>
<evidence type="ECO:0000256" key="5">
    <source>
        <dbReference type="ARBA" id="ARBA00022705"/>
    </source>
</evidence>
<dbReference type="Pfam" id="PF03120">
    <property type="entry name" value="OB_DNA_ligase"/>
    <property type="match status" value="1"/>
</dbReference>
<comment type="caution">
    <text evidence="17">The sequence shown here is derived from an EMBL/GenBank/DDBJ whole genome shotgun (WGS) entry which is preliminary data.</text>
</comment>
<feature type="binding site" evidence="14">
    <location>
        <position position="117"/>
    </location>
    <ligand>
        <name>NAD(+)</name>
        <dbReference type="ChEBI" id="CHEBI:57540"/>
    </ligand>
</feature>
<keyword evidence="5 14" id="KW-0235">DNA replication</keyword>
<dbReference type="SUPFAM" id="SSF47781">
    <property type="entry name" value="RuvA domain 2-like"/>
    <property type="match status" value="1"/>
</dbReference>
<keyword evidence="4 14" id="KW-0436">Ligase</keyword>
<dbReference type="FunFam" id="2.40.50.140:FF:000012">
    <property type="entry name" value="DNA ligase"/>
    <property type="match status" value="1"/>
</dbReference>
<keyword evidence="11 14" id="KW-0234">DNA repair</keyword>
<dbReference type="NCBIfam" id="TIGR00575">
    <property type="entry name" value="dnlj"/>
    <property type="match status" value="1"/>
</dbReference>
<dbReference type="GO" id="GO:0006260">
    <property type="term" value="P:DNA replication"/>
    <property type="evidence" value="ECO:0007669"/>
    <property type="project" value="UniProtKB-KW"/>
</dbReference>
<gene>
    <name evidence="14 17" type="primary">ligA</name>
    <name evidence="17" type="ORF">FV139_06860</name>
</gene>
<organism evidence="17 18">
    <name type="scientific">Parahaliea maris</name>
    <dbReference type="NCBI Taxonomy" id="2716870"/>
    <lineage>
        <taxon>Bacteria</taxon>
        <taxon>Pseudomonadati</taxon>
        <taxon>Pseudomonadota</taxon>
        <taxon>Gammaproteobacteria</taxon>
        <taxon>Cellvibrionales</taxon>
        <taxon>Halieaceae</taxon>
        <taxon>Parahaliea</taxon>
    </lineage>
</organism>
<dbReference type="GO" id="GO:0003911">
    <property type="term" value="F:DNA ligase (NAD+) activity"/>
    <property type="evidence" value="ECO:0007669"/>
    <property type="project" value="UniProtKB-UniRule"/>
</dbReference>
<feature type="binding site" evidence="14">
    <location>
        <begin position="34"/>
        <end position="38"/>
    </location>
    <ligand>
        <name>NAD(+)</name>
        <dbReference type="ChEBI" id="CHEBI:57540"/>
    </ligand>
</feature>
<evidence type="ECO:0000256" key="10">
    <source>
        <dbReference type="ARBA" id="ARBA00023027"/>
    </source>
</evidence>